<dbReference type="InterPro" id="IPR010559">
    <property type="entry name" value="Sig_transdc_His_kin_internal"/>
</dbReference>
<feature type="transmembrane region" description="Helical" evidence="2">
    <location>
        <begin position="36"/>
        <end position="55"/>
    </location>
</feature>
<protein>
    <submittedName>
        <fullName evidence="4">Histidine kinase</fullName>
    </submittedName>
</protein>
<keyword evidence="2" id="KW-0472">Membrane</keyword>
<feature type="transmembrane region" description="Helical" evidence="2">
    <location>
        <begin position="12"/>
        <end position="30"/>
    </location>
</feature>
<evidence type="ECO:0000259" key="3">
    <source>
        <dbReference type="Pfam" id="PF06580"/>
    </source>
</evidence>
<keyword evidence="5" id="KW-1185">Reference proteome</keyword>
<feature type="transmembrane region" description="Helical" evidence="2">
    <location>
        <begin position="115"/>
        <end position="136"/>
    </location>
</feature>
<name>A0A6G9AK27_9BACT</name>
<feature type="coiled-coil region" evidence="1">
    <location>
        <begin position="136"/>
        <end position="164"/>
    </location>
</feature>
<feature type="domain" description="Signal transduction histidine kinase internal region" evidence="3">
    <location>
        <begin position="157"/>
        <end position="233"/>
    </location>
</feature>
<dbReference type="InterPro" id="IPR050640">
    <property type="entry name" value="Bact_2-comp_sensor_kinase"/>
</dbReference>
<dbReference type="Proteomes" id="UP000501802">
    <property type="component" value="Chromosome"/>
</dbReference>
<feature type="transmembrane region" description="Helical" evidence="2">
    <location>
        <begin position="75"/>
        <end position="95"/>
    </location>
</feature>
<dbReference type="KEGG" id="spib:G8759_08545"/>
<accession>A0A6G9AK27</accession>
<evidence type="ECO:0000313" key="4">
    <source>
        <dbReference type="EMBL" id="QIP12669.1"/>
    </source>
</evidence>
<dbReference type="Pfam" id="PF06580">
    <property type="entry name" value="His_kinase"/>
    <property type="match status" value="1"/>
</dbReference>
<organism evidence="4 5">
    <name type="scientific">Spirosoma aureum</name>
    <dbReference type="NCBI Taxonomy" id="2692134"/>
    <lineage>
        <taxon>Bacteria</taxon>
        <taxon>Pseudomonadati</taxon>
        <taxon>Bacteroidota</taxon>
        <taxon>Cytophagia</taxon>
        <taxon>Cytophagales</taxon>
        <taxon>Cytophagaceae</taxon>
        <taxon>Spirosoma</taxon>
    </lineage>
</organism>
<reference evidence="4 5" key="1">
    <citation type="submission" date="2020-03" db="EMBL/GenBank/DDBJ databases">
        <authorList>
            <person name="Kim M.K."/>
        </authorList>
    </citation>
    <scope>NUCLEOTIDE SEQUENCE [LARGE SCALE GENOMIC DNA]</scope>
    <source>
        <strain evidence="4 5">BT328</strain>
    </source>
</reference>
<dbReference type="EMBL" id="CP050063">
    <property type="protein sequence ID" value="QIP12669.1"/>
    <property type="molecule type" value="Genomic_DNA"/>
</dbReference>
<dbReference type="GO" id="GO:0000155">
    <property type="term" value="F:phosphorelay sensor kinase activity"/>
    <property type="evidence" value="ECO:0007669"/>
    <property type="project" value="InterPro"/>
</dbReference>
<keyword evidence="2" id="KW-0812">Transmembrane</keyword>
<dbReference type="AlphaFoldDB" id="A0A6G9AK27"/>
<keyword evidence="1" id="KW-0175">Coiled coil</keyword>
<dbReference type="GO" id="GO:0016020">
    <property type="term" value="C:membrane"/>
    <property type="evidence" value="ECO:0007669"/>
    <property type="project" value="InterPro"/>
</dbReference>
<proteinExistence type="predicted"/>
<keyword evidence="4" id="KW-0418">Kinase</keyword>
<evidence type="ECO:0000313" key="5">
    <source>
        <dbReference type="Proteomes" id="UP000501802"/>
    </source>
</evidence>
<keyword evidence="4" id="KW-0808">Transferase</keyword>
<evidence type="ECO:0000256" key="1">
    <source>
        <dbReference type="SAM" id="Coils"/>
    </source>
</evidence>
<dbReference type="PANTHER" id="PTHR34220">
    <property type="entry name" value="SENSOR HISTIDINE KINASE YPDA"/>
    <property type="match status" value="1"/>
</dbReference>
<sequence length="351" mass="40468">MEHPNDKWLRWFVIPLAVLLANLLFLREGYYNLRLYVGWSLVGIGYASLMWHVTLQWLMYIRRRYSDIKQTRKRVFITFGGYLAITASMQAMIVWLSGATGLSSIPATGEVYGKFIAVSLVWVLIVGTIYEVIYYLQKYREALQEAEALKKAGLQQQYDRLKNQVNPHFLFNSLNSLSALIAEDRTRACAFLDELSSVYRYLLQAGQRPIVTLCDEMTFFTAYRYLLDTRFGTTIHWDIRVDDQFSDRWLPPLTIQTLIENALRHNLLLPEQPLTICILTTNDGNLEISNGIQRKKLTVSTQPGGLSRLATRFETLGLPRPIIEDDSHLFTVQIPLVRTSQTQENFIAETQ</sequence>
<dbReference type="PANTHER" id="PTHR34220:SF7">
    <property type="entry name" value="SENSOR HISTIDINE KINASE YPDA"/>
    <property type="match status" value="1"/>
</dbReference>
<evidence type="ECO:0000256" key="2">
    <source>
        <dbReference type="SAM" id="Phobius"/>
    </source>
</evidence>
<dbReference type="RefSeq" id="WP_167206995.1">
    <property type="nucleotide sequence ID" value="NZ_CP050063.1"/>
</dbReference>
<gene>
    <name evidence="4" type="ORF">G8759_08545</name>
</gene>
<keyword evidence="2" id="KW-1133">Transmembrane helix</keyword>